<protein>
    <submittedName>
        <fullName evidence="4">Lytic murein transglycosylase</fullName>
    </submittedName>
</protein>
<dbReference type="InterPro" id="IPR031304">
    <property type="entry name" value="SLT_2"/>
</dbReference>
<dbReference type="Gene3D" id="1.10.8.350">
    <property type="entry name" value="Bacterial muramidase"/>
    <property type="match status" value="1"/>
</dbReference>
<dbReference type="OrthoDB" id="9772911at2"/>
<evidence type="ECO:0000259" key="2">
    <source>
        <dbReference type="Pfam" id="PF01471"/>
    </source>
</evidence>
<organism evidence="4 5">
    <name type="scientific">Luteimonas viscosa</name>
    <dbReference type="NCBI Taxonomy" id="1132694"/>
    <lineage>
        <taxon>Bacteria</taxon>
        <taxon>Pseudomonadati</taxon>
        <taxon>Pseudomonadota</taxon>
        <taxon>Gammaproteobacteria</taxon>
        <taxon>Lysobacterales</taxon>
        <taxon>Lysobacteraceae</taxon>
        <taxon>Luteimonas</taxon>
    </lineage>
</organism>
<dbReference type="InterPro" id="IPR023346">
    <property type="entry name" value="Lysozyme-like_dom_sf"/>
</dbReference>
<accession>A0A5D4XSH8</accession>
<dbReference type="RefSeq" id="WP_149103196.1">
    <property type="nucleotide sequence ID" value="NZ_VTFT01000001.1"/>
</dbReference>
<dbReference type="Proteomes" id="UP000324973">
    <property type="component" value="Unassembled WGS sequence"/>
</dbReference>
<dbReference type="Pfam" id="PF13406">
    <property type="entry name" value="SLT_2"/>
    <property type="match status" value="1"/>
</dbReference>
<dbReference type="GO" id="GO:0009253">
    <property type="term" value="P:peptidoglycan catabolic process"/>
    <property type="evidence" value="ECO:0007669"/>
    <property type="project" value="TreeGrafter"/>
</dbReference>
<feature type="domain" description="Transglycosylase SLT" evidence="3">
    <location>
        <begin position="47"/>
        <end position="337"/>
    </location>
</feature>
<reference evidence="4 5" key="1">
    <citation type="submission" date="2019-08" db="EMBL/GenBank/DDBJ databases">
        <title>Luteimonas viscosus sp. nov., isolated from soil of a sunflower field.</title>
        <authorList>
            <person name="Jianli Z."/>
            <person name="Ying Z."/>
        </authorList>
    </citation>
    <scope>NUCLEOTIDE SEQUENCE [LARGE SCALE GENOMIC DNA]</scope>
    <source>
        <strain evidence="4 5">XBU10</strain>
    </source>
</reference>
<dbReference type="InterPro" id="IPR036365">
    <property type="entry name" value="PGBD-like_sf"/>
</dbReference>
<dbReference type="PANTHER" id="PTHR30163">
    <property type="entry name" value="MEMBRANE-BOUND LYTIC MUREIN TRANSGLYCOSYLASE B"/>
    <property type="match status" value="1"/>
</dbReference>
<evidence type="ECO:0000313" key="4">
    <source>
        <dbReference type="EMBL" id="TYT26641.1"/>
    </source>
</evidence>
<sequence>MIRSLVLALACAAPALTAAAQQAPAPPVPAPAPAPAPAAAPDPAYDTCVANRLRPQAIARGIPGEAFDRYMAGVTADRSVLDLLDAQPEFTTPIWDYLAGLVDEQRVTDGRAMLETHRDLLATVSARYGVDPETIVAVWGVESDYGRVHGKRPLLQSLSVLSCFGRRQAFFRDEFLATLKLLHDGDLRDPAITGSWAGAFGHTQFMPTTYARIAVDGDGDGRRDLVDSIPDALASTANYLKRSGWQTGRPWGFEVKVPGNFDVALAGRTSRRPLSDWVARGVVRVDGGAIAPSDARSAILLPAGRKGPAFLVFRNYDAIYSYNAAESYALAIATLADRLRGGSGLATPWPTDDPGLSRAQRRELQTLLLARGHAIGEADGMIGTNTRRAIVVEQQRLGLAPADGRAGTRILEMLRAAQ</sequence>
<dbReference type="GO" id="GO:0008933">
    <property type="term" value="F:peptidoglycan lytic transglycosylase activity"/>
    <property type="evidence" value="ECO:0007669"/>
    <property type="project" value="TreeGrafter"/>
</dbReference>
<evidence type="ECO:0000256" key="1">
    <source>
        <dbReference type="SAM" id="SignalP"/>
    </source>
</evidence>
<keyword evidence="5" id="KW-1185">Reference proteome</keyword>
<name>A0A5D4XSH8_9GAMM</name>
<evidence type="ECO:0000259" key="3">
    <source>
        <dbReference type="Pfam" id="PF13406"/>
    </source>
</evidence>
<comment type="caution">
    <text evidence="4">The sequence shown here is derived from an EMBL/GenBank/DDBJ whole genome shotgun (WGS) entry which is preliminary data.</text>
</comment>
<dbReference type="InterPro" id="IPR002477">
    <property type="entry name" value="Peptidoglycan-bd-like"/>
</dbReference>
<dbReference type="PANTHER" id="PTHR30163:SF10">
    <property type="entry name" value="TRANSGLYCOLASE-RELATED"/>
    <property type="match status" value="1"/>
</dbReference>
<dbReference type="InterPro" id="IPR011970">
    <property type="entry name" value="MltB_2"/>
</dbReference>
<feature type="chain" id="PRO_5022941999" evidence="1">
    <location>
        <begin position="21"/>
        <end position="418"/>
    </location>
</feature>
<dbReference type="CDD" id="cd13399">
    <property type="entry name" value="Slt35-like"/>
    <property type="match status" value="1"/>
</dbReference>
<feature type="domain" description="Peptidoglycan binding-like" evidence="2">
    <location>
        <begin position="358"/>
        <end position="414"/>
    </location>
</feature>
<evidence type="ECO:0000313" key="5">
    <source>
        <dbReference type="Proteomes" id="UP000324973"/>
    </source>
</evidence>
<dbReference type="Gene3D" id="1.10.530.10">
    <property type="match status" value="1"/>
</dbReference>
<feature type="signal peptide" evidence="1">
    <location>
        <begin position="1"/>
        <end position="20"/>
    </location>
</feature>
<gene>
    <name evidence="4" type="ORF">FZO89_10435</name>
</gene>
<keyword evidence="1" id="KW-0732">Signal</keyword>
<proteinExistence type="predicted"/>
<dbReference type="InterPro" id="IPR036366">
    <property type="entry name" value="PGBDSf"/>
</dbReference>
<dbReference type="AlphaFoldDB" id="A0A5D4XSH8"/>
<dbReference type="SUPFAM" id="SSF47090">
    <property type="entry name" value="PGBD-like"/>
    <property type="match status" value="1"/>
</dbReference>
<dbReference type="Gene3D" id="1.10.101.10">
    <property type="entry name" value="PGBD-like superfamily/PGBD"/>
    <property type="match status" value="1"/>
</dbReference>
<dbReference type="InterPro" id="IPR043426">
    <property type="entry name" value="MltB-like"/>
</dbReference>
<dbReference type="NCBIfam" id="TIGR02283">
    <property type="entry name" value="MltB_2"/>
    <property type="match status" value="1"/>
</dbReference>
<dbReference type="Pfam" id="PF01471">
    <property type="entry name" value="PG_binding_1"/>
    <property type="match status" value="1"/>
</dbReference>
<dbReference type="SUPFAM" id="SSF53955">
    <property type="entry name" value="Lysozyme-like"/>
    <property type="match status" value="1"/>
</dbReference>
<dbReference type="EMBL" id="VTFT01000001">
    <property type="protein sequence ID" value="TYT26641.1"/>
    <property type="molecule type" value="Genomic_DNA"/>
</dbReference>